<dbReference type="Gene3D" id="2.60.40.380">
    <property type="entry name" value="Purple acid phosphatase-like, N-terminal"/>
    <property type="match status" value="1"/>
</dbReference>
<evidence type="ECO:0000313" key="2">
    <source>
        <dbReference type="EMBL" id="KAG8552750.1"/>
    </source>
</evidence>
<organism evidence="2 3">
    <name type="scientific">Engystomops pustulosus</name>
    <name type="common">Tungara frog</name>
    <name type="synonym">Physalaemus pustulosus</name>
    <dbReference type="NCBI Taxonomy" id="76066"/>
    <lineage>
        <taxon>Eukaryota</taxon>
        <taxon>Metazoa</taxon>
        <taxon>Chordata</taxon>
        <taxon>Craniata</taxon>
        <taxon>Vertebrata</taxon>
        <taxon>Euteleostomi</taxon>
        <taxon>Amphibia</taxon>
        <taxon>Batrachia</taxon>
        <taxon>Anura</taxon>
        <taxon>Neobatrachia</taxon>
        <taxon>Hyloidea</taxon>
        <taxon>Leptodactylidae</taxon>
        <taxon>Leiuperinae</taxon>
        <taxon>Engystomops</taxon>
    </lineage>
</organism>
<feature type="signal peptide" evidence="1">
    <location>
        <begin position="1"/>
        <end position="17"/>
    </location>
</feature>
<proteinExistence type="predicted"/>
<dbReference type="EMBL" id="WNYA01000010">
    <property type="protein sequence ID" value="KAG8552750.1"/>
    <property type="molecule type" value="Genomic_DNA"/>
</dbReference>
<sequence length="76" mass="8734">MWVSILPLWGAIMCVSGANIGWYQPEQVHLSYTGHPRTMTVTWSTFNWTPSVVEFNPLTGTSFLQPDWLMAALYLW</sequence>
<name>A0AAV6ZZR8_ENGPU</name>
<evidence type="ECO:0000256" key="1">
    <source>
        <dbReference type="SAM" id="SignalP"/>
    </source>
</evidence>
<dbReference type="GO" id="GO:0003993">
    <property type="term" value="F:acid phosphatase activity"/>
    <property type="evidence" value="ECO:0007669"/>
    <property type="project" value="InterPro"/>
</dbReference>
<protein>
    <submittedName>
        <fullName evidence="2">Uncharacterized protein</fullName>
    </submittedName>
</protein>
<comment type="caution">
    <text evidence="2">The sequence shown here is derived from an EMBL/GenBank/DDBJ whole genome shotgun (WGS) entry which is preliminary data.</text>
</comment>
<dbReference type="AlphaFoldDB" id="A0AAV6ZZR8"/>
<dbReference type="Proteomes" id="UP000824782">
    <property type="component" value="Unassembled WGS sequence"/>
</dbReference>
<dbReference type="InterPro" id="IPR008963">
    <property type="entry name" value="Purple_acid_Pase-like_N"/>
</dbReference>
<feature type="chain" id="PRO_5043933323" evidence="1">
    <location>
        <begin position="18"/>
        <end position="76"/>
    </location>
</feature>
<evidence type="ECO:0000313" key="3">
    <source>
        <dbReference type="Proteomes" id="UP000824782"/>
    </source>
</evidence>
<dbReference type="SUPFAM" id="SSF49363">
    <property type="entry name" value="Purple acid phosphatase, N-terminal domain"/>
    <property type="match status" value="1"/>
</dbReference>
<dbReference type="GO" id="GO:0046872">
    <property type="term" value="F:metal ion binding"/>
    <property type="evidence" value="ECO:0007669"/>
    <property type="project" value="InterPro"/>
</dbReference>
<keyword evidence="1" id="KW-0732">Signal</keyword>
<gene>
    <name evidence="2" type="ORF">GDO81_003033</name>
</gene>
<keyword evidence="3" id="KW-1185">Reference proteome</keyword>
<reference evidence="2" key="1">
    <citation type="thesis" date="2020" institute="ProQuest LLC" country="789 East Eisenhower Parkway, Ann Arbor, MI, USA">
        <title>Comparative Genomics and Chromosome Evolution.</title>
        <authorList>
            <person name="Mudd A.B."/>
        </authorList>
    </citation>
    <scope>NUCLEOTIDE SEQUENCE</scope>
    <source>
        <strain evidence="2">237g6f4</strain>
        <tissue evidence="2">Blood</tissue>
    </source>
</reference>
<accession>A0AAV6ZZR8</accession>